<dbReference type="Pfam" id="PF01345">
    <property type="entry name" value="DUF11"/>
    <property type="match status" value="3"/>
</dbReference>
<dbReference type="PANTHER" id="PTHR34819">
    <property type="entry name" value="LARGE CYSTEINE-RICH PERIPLASMIC PROTEIN OMCB"/>
    <property type="match status" value="1"/>
</dbReference>
<dbReference type="Gene3D" id="2.60.40.10">
    <property type="entry name" value="Immunoglobulins"/>
    <property type="match status" value="2"/>
</dbReference>
<protein>
    <recommendedName>
        <fullName evidence="1">DUF11 domain-containing protein</fullName>
    </recommendedName>
</protein>
<organism evidence="2">
    <name type="scientific">Candidatus Methanophaga sp. ANME-1 ERB7</name>
    <dbReference type="NCBI Taxonomy" id="2759913"/>
    <lineage>
        <taxon>Archaea</taxon>
        <taxon>Methanobacteriati</taxon>
        <taxon>Methanobacteriota</taxon>
        <taxon>Stenosarchaea group</taxon>
        <taxon>Methanomicrobia</taxon>
        <taxon>Candidatus Methanophagales</taxon>
        <taxon>Candidatus Methanophagaceae</taxon>
        <taxon>Candidatus Methanophaga</taxon>
    </lineage>
</organism>
<dbReference type="NCBIfam" id="TIGR01451">
    <property type="entry name" value="B_ant_repeat"/>
    <property type="match status" value="3"/>
</dbReference>
<dbReference type="InterPro" id="IPR001434">
    <property type="entry name" value="OmcB-like_DUF11"/>
</dbReference>
<dbReference type="InterPro" id="IPR013783">
    <property type="entry name" value="Ig-like_fold"/>
</dbReference>
<feature type="domain" description="DUF11" evidence="1">
    <location>
        <begin position="261"/>
        <end position="360"/>
    </location>
</feature>
<sequence>MVMESQTMLTTITALSPAIAVDTTATPTEGAPGTDVTYKINVTNTGDCTLNPVTVVETLPAGMSFVSATPVANVSAGLITWADLGPLAAGESKTITLVAHIDSAASGKLNSTVSAKGKPIHGYGVTDDAYYTITALSPAITVDTTATPTEGAPGTDVTYKIDVRNTGDCILYPVTVVETMPAGMSFVSATPVANVSAGLITWTDLGPLAAGESKTLTLVAHIDPGASGKLNNTVSAEGKPIHGAAVTDGAYYEITAPTPGITVTKTAAPTMVSSGMNVLYKINVKNTGNCTLNPVKVVDTLPAGMSFVISSLEMEISEGQITWSNIGPLVAGESKVIRLVAHIQEEAVGVLNNSVNATGALPTGDYVHNCGTAQVIVIGGICITKYNILSLLPHVQIQHL</sequence>
<dbReference type="InterPro" id="IPR051172">
    <property type="entry name" value="Chlamydia_OmcB"/>
</dbReference>
<dbReference type="PANTHER" id="PTHR34819:SF3">
    <property type="entry name" value="CELL SURFACE PROTEIN"/>
    <property type="match status" value="1"/>
</dbReference>
<feature type="domain" description="DUF11" evidence="1">
    <location>
        <begin position="19"/>
        <end position="117"/>
    </location>
</feature>
<name>A0A7G9ZCL6_9EURY</name>
<gene>
    <name evidence="2" type="ORF">FKBFPHBB_00001</name>
</gene>
<proteinExistence type="predicted"/>
<reference evidence="2" key="1">
    <citation type="submission" date="2020-06" db="EMBL/GenBank/DDBJ databases">
        <title>Unique genomic features of the anaerobic methanotrophic archaea.</title>
        <authorList>
            <person name="Chadwick G.L."/>
            <person name="Skennerton C.T."/>
            <person name="Laso-Perez R."/>
            <person name="Leu A.O."/>
            <person name="Speth D.R."/>
            <person name="Yu H."/>
            <person name="Morgan-Lang C."/>
            <person name="Hatzenpichler R."/>
            <person name="Goudeau D."/>
            <person name="Malmstrom R."/>
            <person name="Brazelton W.J."/>
            <person name="Woyke T."/>
            <person name="Hallam S.J."/>
            <person name="Tyson G.W."/>
            <person name="Wegener G."/>
            <person name="Boetius A."/>
            <person name="Orphan V."/>
        </authorList>
    </citation>
    <scope>NUCLEOTIDE SEQUENCE</scope>
</reference>
<feature type="domain" description="DUF11" evidence="1">
    <location>
        <begin position="140"/>
        <end position="238"/>
    </location>
</feature>
<accession>A0A7G9ZCL6</accession>
<dbReference type="EMBL" id="MT631710">
    <property type="protein sequence ID" value="QNO58000.1"/>
    <property type="molecule type" value="Genomic_DNA"/>
</dbReference>
<evidence type="ECO:0000313" key="2">
    <source>
        <dbReference type="EMBL" id="QNO58000.1"/>
    </source>
</evidence>
<evidence type="ECO:0000259" key="1">
    <source>
        <dbReference type="Pfam" id="PF01345"/>
    </source>
</evidence>
<dbReference type="InterPro" id="IPR047589">
    <property type="entry name" value="DUF11_rpt"/>
</dbReference>
<dbReference type="AlphaFoldDB" id="A0A7G9ZCL6"/>